<dbReference type="InterPro" id="IPR042618">
    <property type="entry name" value="IQCG"/>
</dbReference>
<evidence type="ECO:0000256" key="10">
    <source>
        <dbReference type="SAM" id="MobiDB-lite"/>
    </source>
</evidence>
<evidence type="ECO:0000256" key="8">
    <source>
        <dbReference type="ARBA" id="ARBA00023273"/>
    </source>
</evidence>
<evidence type="ECO:0000256" key="1">
    <source>
        <dbReference type="ARBA" id="ARBA00004611"/>
    </source>
</evidence>
<dbReference type="GO" id="GO:0031514">
    <property type="term" value="C:motile cilium"/>
    <property type="evidence" value="ECO:0000318"/>
    <property type="project" value="GO_Central"/>
</dbReference>
<name>A9V528_MONBE</name>
<evidence type="ECO:0000256" key="3">
    <source>
        <dbReference type="ARBA" id="ARBA00013738"/>
    </source>
</evidence>
<dbReference type="CDD" id="cd23766">
    <property type="entry name" value="IQCG"/>
    <property type="match status" value="1"/>
</dbReference>
<sequence length="403" mass="45080">MKADVITESPAEPPANVPVLLARLLEPLVEDAIDQLAVLSGLGSRAHGAGGGPTPTVLVGDEISEIIARQRELELEYDKVLGVRAQLQQDHNVELLRANDDKLRAIAKALKQSTSSLCAALRMTNASGNAMVKFQNDRQFAQLALEQLLDGLRTQAPSCQPLVDQIEAERQKQASMAAVIVREQEARQRIKTLRASIAQLKESHVRQVQEYNSLIAQLKDECQATRVRLGMEADYLTRQSDLQVEMAGKKTTLTVLELKAQLRELTTALEEEQAVSAEVQSFLQKAYSDLKNKLQDWTNKSEADTVAKQGELDDQRAAQAKDLNSLQELTERYNEYNKIVQKDLQRKEKMRLAAERAIKELAAAIRIQAWWRGLLVRHKMGPYKDKKKSAKSSKKKKGGKKKK</sequence>
<dbReference type="AlphaFoldDB" id="A9V528"/>
<feature type="region of interest" description="Disordered" evidence="10">
    <location>
        <begin position="381"/>
        <end position="403"/>
    </location>
</feature>
<evidence type="ECO:0000256" key="6">
    <source>
        <dbReference type="ARBA" id="ARBA00023069"/>
    </source>
</evidence>
<dbReference type="PANTHER" id="PTHR14871">
    <property type="entry name" value="DYNEIN REGULATORY COMPLEX PROTEIN 9"/>
    <property type="match status" value="1"/>
</dbReference>
<dbReference type="STRING" id="81824.A9V528"/>
<accession>A9V528</accession>
<evidence type="ECO:0000256" key="4">
    <source>
        <dbReference type="ARBA" id="ARBA00022490"/>
    </source>
</evidence>
<gene>
    <name evidence="11" type="ORF">MONBRDRAFT_37993</name>
</gene>
<comment type="subcellular location">
    <subcellularLocation>
        <location evidence="1">Cytoplasm</location>
        <location evidence="1">Cytoskeleton</location>
        <location evidence="1">Flagellum axoneme</location>
    </subcellularLocation>
</comment>
<dbReference type="SMART" id="SM00015">
    <property type="entry name" value="IQ"/>
    <property type="match status" value="1"/>
</dbReference>
<dbReference type="PROSITE" id="PS50096">
    <property type="entry name" value="IQ"/>
    <property type="match status" value="1"/>
</dbReference>
<keyword evidence="4" id="KW-0963">Cytoplasm</keyword>
<dbReference type="RefSeq" id="XP_001747815.1">
    <property type="nucleotide sequence ID" value="XM_001747763.1"/>
</dbReference>
<dbReference type="EMBL" id="CH991560">
    <property type="protein sequence ID" value="EDQ87202.1"/>
    <property type="molecule type" value="Genomic_DNA"/>
</dbReference>
<evidence type="ECO:0000313" key="12">
    <source>
        <dbReference type="Proteomes" id="UP000001357"/>
    </source>
</evidence>
<keyword evidence="5" id="KW-0282">Flagellum</keyword>
<evidence type="ECO:0000256" key="7">
    <source>
        <dbReference type="ARBA" id="ARBA00023212"/>
    </source>
</evidence>
<keyword evidence="12" id="KW-1185">Reference proteome</keyword>
<dbReference type="InterPro" id="IPR000048">
    <property type="entry name" value="IQ_motif_EF-hand-BS"/>
</dbReference>
<feature type="coiled-coil region" evidence="9">
    <location>
        <begin position="255"/>
        <end position="300"/>
    </location>
</feature>
<keyword evidence="7" id="KW-0206">Cytoskeleton</keyword>
<organism evidence="11 12">
    <name type="scientific">Monosiga brevicollis</name>
    <name type="common">Choanoflagellate</name>
    <dbReference type="NCBI Taxonomy" id="81824"/>
    <lineage>
        <taxon>Eukaryota</taxon>
        <taxon>Choanoflagellata</taxon>
        <taxon>Craspedida</taxon>
        <taxon>Salpingoecidae</taxon>
        <taxon>Monosiga</taxon>
    </lineage>
</organism>
<dbReference type="Proteomes" id="UP000001357">
    <property type="component" value="Unassembled WGS sequence"/>
</dbReference>
<protein>
    <recommendedName>
        <fullName evidence="3">Dynein regulatory complex protein 9</fullName>
    </recommendedName>
</protein>
<dbReference type="Pfam" id="PF00612">
    <property type="entry name" value="IQ"/>
    <property type="match status" value="1"/>
</dbReference>
<keyword evidence="6" id="KW-0969">Cilium</keyword>
<dbReference type="KEGG" id="mbr:MONBRDRAFT_37993"/>
<dbReference type="GO" id="GO:0005737">
    <property type="term" value="C:cytoplasm"/>
    <property type="evidence" value="ECO:0000318"/>
    <property type="project" value="GO_Central"/>
</dbReference>
<evidence type="ECO:0000256" key="2">
    <source>
        <dbReference type="ARBA" id="ARBA00008222"/>
    </source>
</evidence>
<feature type="coiled-coil region" evidence="9">
    <location>
        <begin position="183"/>
        <end position="228"/>
    </location>
</feature>
<reference evidence="11 12" key="1">
    <citation type="journal article" date="2008" name="Nature">
        <title>The genome of the choanoflagellate Monosiga brevicollis and the origin of metazoans.</title>
        <authorList>
            <consortium name="JGI Sequencing"/>
            <person name="King N."/>
            <person name="Westbrook M.J."/>
            <person name="Young S.L."/>
            <person name="Kuo A."/>
            <person name="Abedin M."/>
            <person name="Chapman J."/>
            <person name="Fairclough S."/>
            <person name="Hellsten U."/>
            <person name="Isogai Y."/>
            <person name="Letunic I."/>
            <person name="Marr M."/>
            <person name="Pincus D."/>
            <person name="Putnam N."/>
            <person name="Rokas A."/>
            <person name="Wright K.J."/>
            <person name="Zuzow R."/>
            <person name="Dirks W."/>
            <person name="Good M."/>
            <person name="Goodstein D."/>
            <person name="Lemons D."/>
            <person name="Li W."/>
            <person name="Lyons J.B."/>
            <person name="Morris A."/>
            <person name="Nichols S."/>
            <person name="Richter D.J."/>
            <person name="Salamov A."/>
            <person name="Bork P."/>
            <person name="Lim W.A."/>
            <person name="Manning G."/>
            <person name="Miller W.T."/>
            <person name="McGinnis W."/>
            <person name="Shapiro H."/>
            <person name="Tjian R."/>
            <person name="Grigoriev I.V."/>
            <person name="Rokhsar D."/>
        </authorList>
    </citation>
    <scope>NUCLEOTIDE SEQUENCE [LARGE SCALE GENOMIC DNA]</scope>
    <source>
        <strain evidence="12">MX1 / ATCC 50154</strain>
    </source>
</reference>
<evidence type="ECO:0000313" key="11">
    <source>
        <dbReference type="EMBL" id="EDQ87202.1"/>
    </source>
</evidence>
<dbReference type="GO" id="GO:0044782">
    <property type="term" value="P:cilium organization"/>
    <property type="evidence" value="ECO:0000318"/>
    <property type="project" value="GO_Central"/>
</dbReference>
<dbReference type="eggNOG" id="ENOG502QQR7">
    <property type="taxonomic scope" value="Eukaryota"/>
</dbReference>
<keyword evidence="9" id="KW-0175">Coiled coil</keyword>
<feature type="coiled-coil region" evidence="9">
    <location>
        <begin position="326"/>
        <end position="364"/>
    </location>
</feature>
<proteinExistence type="inferred from homology"/>
<dbReference type="PANTHER" id="PTHR14871:SF1">
    <property type="entry name" value="DYNEIN REGULATORY COMPLEX PROTEIN 9"/>
    <property type="match status" value="1"/>
</dbReference>
<dbReference type="InParanoid" id="A9V528"/>
<evidence type="ECO:0000256" key="9">
    <source>
        <dbReference type="SAM" id="Coils"/>
    </source>
</evidence>
<dbReference type="GeneID" id="5893128"/>
<keyword evidence="8" id="KW-0966">Cell projection</keyword>
<evidence type="ECO:0000256" key="5">
    <source>
        <dbReference type="ARBA" id="ARBA00022846"/>
    </source>
</evidence>
<dbReference type="OMA" id="ESKMHFY"/>
<dbReference type="FunCoup" id="A9V528">
    <property type="interactions" value="62"/>
</dbReference>
<comment type="similarity">
    <text evidence="2">Belongs to the DRC9 family.</text>
</comment>